<feature type="compositionally biased region" description="Gly residues" evidence="1">
    <location>
        <begin position="27"/>
        <end position="40"/>
    </location>
</feature>
<feature type="region of interest" description="Disordered" evidence="1">
    <location>
        <begin position="18"/>
        <end position="46"/>
    </location>
</feature>
<sequence length="95" mass="9717">MTLCFLISVMVLSAPPLKAAQPLNGDNKGGSAGGRSGEGGKNFASKFSLEGMKRSVPRLVGKGGDELKNSRVFVIFDTGPSPPAEGHHVPPANGA</sequence>
<organism evidence="3 4">
    <name type="scientific">Nepenthes gracilis</name>
    <name type="common">Slender pitcher plant</name>
    <dbReference type="NCBI Taxonomy" id="150966"/>
    <lineage>
        <taxon>Eukaryota</taxon>
        <taxon>Viridiplantae</taxon>
        <taxon>Streptophyta</taxon>
        <taxon>Embryophyta</taxon>
        <taxon>Tracheophyta</taxon>
        <taxon>Spermatophyta</taxon>
        <taxon>Magnoliopsida</taxon>
        <taxon>eudicotyledons</taxon>
        <taxon>Gunneridae</taxon>
        <taxon>Pentapetalae</taxon>
        <taxon>Caryophyllales</taxon>
        <taxon>Nepenthaceae</taxon>
        <taxon>Nepenthes</taxon>
    </lineage>
</organism>
<feature type="chain" id="PRO_5042292579" evidence="2">
    <location>
        <begin position="21"/>
        <end position="95"/>
    </location>
</feature>
<evidence type="ECO:0000313" key="4">
    <source>
        <dbReference type="Proteomes" id="UP001279734"/>
    </source>
</evidence>
<protein>
    <submittedName>
        <fullName evidence="3">Uncharacterized protein</fullName>
    </submittedName>
</protein>
<keyword evidence="2" id="KW-0732">Signal</keyword>
<feature type="signal peptide" evidence="2">
    <location>
        <begin position="1"/>
        <end position="20"/>
    </location>
</feature>
<dbReference type="Proteomes" id="UP001279734">
    <property type="component" value="Unassembled WGS sequence"/>
</dbReference>
<dbReference type="EMBL" id="BSYO01000004">
    <property type="protein sequence ID" value="GMH02842.1"/>
    <property type="molecule type" value="Genomic_DNA"/>
</dbReference>
<comment type="caution">
    <text evidence="3">The sequence shown here is derived from an EMBL/GenBank/DDBJ whole genome shotgun (WGS) entry which is preliminary data.</text>
</comment>
<evidence type="ECO:0000256" key="2">
    <source>
        <dbReference type="SAM" id="SignalP"/>
    </source>
</evidence>
<accession>A0AAD3S1Z6</accession>
<gene>
    <name evidence="3" type="ORF">Nepgr_004681</name>
</gene>
<proteinExistence type="predicted"/>
<evidence type="ECO:0000256" key="1">
    <source>
        <dbReference type="SAM" id="MobiDB-lite"/>
    </source>
</evidence>
<evidence type="ECO:0000313" key="3">
    <source>
        <dbReference type="EMBL" id="GMH02842.1"/>
    </source>
</evidence>
<reference evidence="3" key="1">
    <citation type="submission" date="2023-05" db="EMBL/GenBank/DDBJ databases">
        <title>Nepenthes gracilis genome sequencing.</title>
        <authorList>
            <person name="Fukushima K."/>
        </authorList>
    </citation>
    <scope>NUCLEOTIDE SEQUENCE</scope>
    <source>
        <strain evidence="3">SING2019-196</strain>
    </source>
</reference>
<dbReference type="AlphaFoldDB" id="A0AAD3S1Z6"/>
<name>A0AAD3S1Z6_NEPGR</name>
<keyword evidence="4" id="KW-1185">Reference proteome</keyword>